<keyword evidence="4 16" id="KW-0479">Metal-binding</keyword>
<dbReference type="FunFam" id="1.10.8.50:FF:000003">
    <property type="entry name" value="Formamidopyrimidine-DNA glycosylase"/>
    <property type="match status" value="1"/>
</dbReference>
<evidence type="ECO:0000256" key="15">
    <source>
        <dbReference type="ARBA" id="ARBA00060177"/>
    </source>
</evidence>
<feature type="active site" description="Proton donor" evidence="16">
    <location>
        <position position="3"/>
    </location>
</feature>
<dbReference type="FunFam" id="3.20.190.10:FF:000001">
    <property type="entry name" value="Formamidopyrimidine-DNA glycosylase"/>
    <property type="match status" value="1"/>
</dbReference>
<evidence type="ECO:0000256" key="7">
    <source>
        <dbReference type="ARBA" id="ARBA00022801"/>
    </source>
</evidence>
<dbReference type="SMART" id="SM01232">
    <property type="entry name" value="H2TH"/>
    <property type="match status" value="1"/>
</dbReference>
<keyword evidence="11 16" id="KW-0456">Lyase</keyword>
<dbReference type="EMBL" id="AZFT01000053">
    <property type="protein sequence ID" value="KRL83625.1"/>
    <property type="molecule type" value="Genomic_DNA"/>
</dbReference>
<dbReference type="STRING" id="1423724.FC32_GL000883"/>
<evidence type="ECO:0000256" key="10">
    <source>
        <dbReference type="ARBA" id="ARBA00023204"/>
    </source>
</evidence>
<evidence type="ECO:0000256" key="8">
    <source>
        <dbReference type="ARBA" id="ARBA00022833"/>
    </source>
</evidence>
<dbReference type="NCBIfam" id="TIGR00577">
    <property type="entry name" value="fpg"/>
    <property type="match status" value="1"/>
</dbReference>
<keyword evidence="10 16" id="KW-0234">DNA repair</keyword>
<keyword evidence="8 16" id="KW-0862">Zinc</keyword>
<evidence type="ECO:0000256" key="14">
    <source>
        <dbReference type="ARBA" id="ARBA00044632"/>
    </source>
</evidence>
<dbReference type="GO" id="GO:0034039">
    <property type="term" value="F:8-oxo-7,8-dihydroguanine DNA N-glycosylase activity"/>
    <property type="evidence" value="ECO:0007669"/>
    <property type="project" value="TreeGrafter"/>
</dbReference>
<feature type="active site" description="Schiff-base intermediate with DNA" evidence="16">
    <location>
        <position position="2"/>
    </location>
</feature>
<feature type="domain" description="Formamidopyrimidine-DNA glycosylase catalytic" evidence="18">
    <location>
        <begin position="2"/>
        <end position="114"/>
    </location>
</feature>
<dbReference type="GO" id="GO:0003690">
    <property type="term" value="F:double-stranded DNA binding"/>
    <property type="evidence" value="ECO:0007669"/>
    <property type="project" value="UniProtKB-ARBA"/>
</dbReference>
<comment type="function">
    <text evidence="15">Involved in base excision repair of DNA damaged by oxidation or by mutagenic agents. Acts as a DNA glycosylase that recognizes and removes damaged bases. Has a preference for oxidized purines, such as 7,8-dihydro-8-oxoguanine (8-oxoG). Has AP (apurinic/apyrimidinic) lyase activity and introduces nicks in the DNA strand. Cleaves the DNA backbone by beta-delta elimination to generate a single-strand break at the site of the removed base with both 3'- and 5'-phosphates.</text>
</comment>
<dbReference type="Proteomes" id="UP000051324">
    <property type="component" value="Unassembled WGS sequence"/>
</dbReference>
<keyword evidence="6 16" id="KW-0863">Zinc-finger</keyword>
<feature type="binding site" evidence="16">
    <location>
        <position position="154"/>
    </location>
    <ligand>
        <name>DNA</name>
        <dbReference type="ChEBI" id="CHEBI:16991"/>
    </ligand>
</feature>
<comment type="similarity">
    <text evidence="2 16">Belongs to the FPG family.</text>
</comment>
<name>A0A0R1TR02_9LACO</name>
<dbReference type="HAMAP" id="MF_00103">
    <property type="entry name" value="Fapy_DNA_glycosyl"/>
    <property type="match status" value="1"/>
</dbReference>
<dbReference type="OrthoDB" id="9800855at2"/>
<dbReference type="Gene3D" id="3.20.190.10">
    <property type="entry name" value="MutM-like, N-terminal"/>
    <property type="match status" value="1"/>
</dbReference>
<dbReference type="GO" id="GO:0140078">
    <property type="term" value="F:class I DNA-(apurinic or apyrimidinic site) endonuclease activity"/>
    <property type="evidence" value="ECO:0007669"/>
    <property type="project" value="UniProtKB-EC"/>
</dbReference>
<keyword evidence="7 16" id="KW-0378">Hydrolase</keyword>
<dbReference type="EC" id="4.2.99.18" evidence="16"/>
<dbReference type="SMART" id="SM00898">
    <property type="entry name" value="Fapy_DNA_glyco"/>
    <property type="match status" value="1"/>
</dbReference>
<evidence type="ECO:0000313" key="19">
    <source>
        <dbReference type="EMBL" id="KRL83625.1"/>
    </source>
</evidence>
<keyword evidence="9 16" id="KW-0238">DNA-binding</keyword>
<evidence type="ECO:0000259" key="17">
    <source>
        <dbReference type="PROSITE" id="PS51066"/>
    </source>
</evidence>
<dbReference type="PANTHER" id="PTHR22993">
    <property type="entry name" value="FORMAMIDOPYRIMIDINE-DNA GLYCOSYLASE"/>
    <property type="match status" value="1"/>
</dbReference>
<evidence type="ECO:0000256" key="13">
    <source>
        <dbReference type="ARBA" id="ARBA00023295"/>
    </source>
</evidence>
<evidence type="ECO:0000256" key="4">
    <source>
        <dbReference type="ARBA" id="ARBA00022723"/>
    </source>
</evidence>
<dbReference type="InterPro" id="IPR035937">
    <property type="entry name" value="FPG_N"/>
</dbReference>
<dbReference type="AlphaFoldDB" id="A0A0R1TR02"/>
<evidence type="ECO:0000256" key="11">
    <source>
        <dbReference type="ARBA" id="ARBA00023239"/>
    </source>
</evidence>
<organism evidence="19 20">
    <name type="scientific">Ligilactobacillus apodemi DSM 16634 = JCM 16172</name>
    <dbReference type="NCBI Taxonomy" id="1423724"/>
    <lineage>
        <taxon>Bacteria</taxon>
        <taxon>Bacillati</taxon>
        <taxon>Bacillota</taxon>
        <taxon>Bacilli</taxon>
        <taxon>Lactobacillales</taxon>
        <taxon>Lactobacillaceae</taxon>
        <taxon>Ligilactobacillus</taxon>
    </lineage>
</organism>
<comment type="catalytic activity">
    <reaction evidence="1 16">
        <text>Hydrolysis of DNA containing ring-opened 7-methylguanine residues, releasing 2,6-diamino-4-hydroxy-5-(N-methyl)formamidopyrimidine.</text>
        <dbReference type="EC" id="3.2.2.23"/>
    </reaction>
</comment>
<evidence type="ECO:0000313" key="20">
    <source>
        <dbReference type="Proteomes" id="UP000051324"/>
    </source>
</evidence>
<evidence type="ECO:0000256" key="5">
    <source>
        <dbReference type="ARBA" id="ARBA00022763"/>
    </source>
</evidence>
<dbReference type="Pfam" id="PF06831">
    <property type="entry name" value="H2TH"/>
    <property type="match status" value="1"/>
</dbReference>
<dbReference type="EC" id="3.2.2.23" evidence="16"/>
<dbReference type="PROSITE" id="PS51068">
    <property type="entry name" value="FPG_CAT"/>
    <property type="match status" value="1"/>
</dbReference>
<evidence type="ECO:0000256" key="16">
    <source>
        <dbReference type="HAMAP-Rule" id="MF_00103"/>
    </source>
</evidence>
<dbReference type="PATRIC" id="fig|1423724.4.peg.923"/>
<dbReference type="InterPro" id="IPR010663">
    <property type="entry name" value="Znf_FPG/IleRS"/>
</dbReference>
<evidence type="ECO:0000256" key="2">
    <source>
        <dbReference type="ARBA" id="ARBA00009409"/>
    </source>
</evidence>
<keyword evidence="20" id="KW-1185">Reference proteome</keyword>
<protein>
    <recommendedName>
        <fullName evidence="16">Formamidopyrimidine-DNA glycosylase</fullName>
        <shortName evidence="16">Fapy-DNA glycosylase</shortName>
        <ecNumber evidence="16">3.2.2.23</ecNumber>
    </recommendedName>
    <alternativeName>
        <fullName evidence="16">DNA-(apurinic or apyrimidinic site) lyase MutM</fullName>
        <shortName evidence="16">AP lyase MutM</shortName>
        <ecNumber evidence="16">4.2.99.18</ecNumber>
    </alternativeName>
</protein>
<reference evidence="19 20" key="1">
    <citation type="journal article" date="2015" name="Genome Announc.">
        <title>Expanding the biotechnology potential of lactobacilli through comparative genomics of 213 strains and associated genera.</title>
        <authorList>
            <person name="Sun Z."/>
            <person name="Harris H.M."/>
            <person name="McCann A."/>
            <person name="Guo C."/>
            <person name="Argimon S."/>
            <person name="Zhang W."/>
            <person name="Yang X."/>
            <person name="Jeffery I.B."/>
            <person name="Cooney J.C."/>
            <person name="Kagawa T.F."/>
            <person name="Liu W."/>
            <person name="Song Y."/>
            <person name="Salvetti E."/>
            <person name="Wrobel A."/>
            <person name="Rasinkangas P."/>
            <person name="Parkhill J."/>
            <person name="Rea M.C."/>
            <person name="O'Sullivan O."/>
            <person name="Ritari J."/>
            <person name="Douillard F.P."/>
            <person name="Paul Ross R."/>
            <person name="Yang R."/>
            <person name="Briner A.E."/>
            <person name="Felis G.E."/>
            <person name="de Vos W.M."/>
            <person name="Barrangou R."/>
            <person name="Klaenhammer T.R."/>
            <person name="Caufield P.W."/>
            <person name="Cui Y."/>
            <person name="Zhang H."/>
            <person name="O'Toole P.W."/>
        </authorList>
    </citation>
    <scope>NUCLEOTIDE SEQUENCE [LARGE SCALE GENOMIC DNA]</scope>
    <source>
        <strain evidence="19 20">DSM 16634</strain>
    </source>
</reference>
<dbReference type="InterPro" id="IPR020629">
    <property type="entry name" value="FPG_Glyclase"/>
</dbReference>
<dbReference type="Gene3D" id="1.10.8.50">
    <property type="match status" value="1"/>
</dbReference>
<dbReference type="InterPro" id="IPR010979">
    <property type="entry name" value="Ribosomal_uS13-like_H2TH"/>
</dbReference>
<comment type="catalytic activity">
    <reaction evidence="14 16">
        <text>2'-deoxyribonucleotide-(2'-deoxyribose 5'-phosphate)-2'-deoxyribonucleotide-DNA = a 3'-end 2'-deoxyribonucleotide-(2,3-dehydro-2,3-deoxyribose 5'-phosphate)-DNA + a 5'-end 5'-phospho-2'-deoxyribonucleoside-DNA + H(+)</text>
        <dbReference type="Rhea" id="RHEA:66592"/>
        <dbReference type="Rhea" id="RHEA-COMP:13180"/>
        <dbReference type="Rhea" id="RHEA-COMP:16897"/>
        <dbReference type="Rhea" id="RHEA-COMP:17067"/>
        <dbReference type="ChEBI" id="CHEBI:15378"/>
        <dbReference type="ChEBI" id="CHEBI:136412"/>
        <dbReference type="ChEBI" id="CHEBI:157695"/>
        <dbReference type="ChEBI" id="CHEBI:167181"/>
        <dbReference type="EC" id="4.2.99.18"/>
    </reaction>
</comment>
<dbReference type="InterPro" id="IPR000214">
    <property type="entry name" value="Znf_DNA_glyclase/AP_lyase"/>
</dbReference>
<evidence type="ECO:0000256" key="9">
    <source>
        <dbReference type="ARBA" id="ARBA00023125"/>
    </source>
</evidence>
<comment type="subunit">
    <text evidence="3 16">Monomer.</text>
</comment>
<keyword evidence="5 16" id="KW-0227">DNA damage</keyword>
<evidence type="ECO:0000259" key="18">
    <source>
        <dbReference type="PROSITE" id="PS51068"/>
    </source>
</evidence>
<dbReference type="Pfam" id="PF06827">
    <property type="entry name" value="zf-FPG_IleRS"/>
    <property type="match status" value="1"/>
</dbReference>
<evidence type="ECO:0000256" key="6">
    <source>
        <dbReference type="ARBA" id="ARBA00022771"/>
    </source>
</evidence>
<feature type="active site" description="Proton donor; for beta-elimination activity" evidence="16">
    <location>
        <position position="58"/>
    </location>
</feature>
<dbReference type="CDD" id="cd08966">
    <property type="entry name" value="EcFpg-like_N"/>
    <property type="match status" value="1"/>
</dbReference>
<dbReference type="SUPFAM" id="SSF46946">
    <property type="entry name" value="S13-like H2TH domain"/>
    <property type="match status" value="1"/>
</dbReference>
<dbReference type="InterPro" id="IPR012319">
    <property type="entry name" value="FPG_cat"/>
</dbReference>
<comment type="caution">
    <text evidence="19">The sequence shown here is derived from an EMBL/GenBank/DDBJ whole genome shotgun (WGS) entry which is preliminary data.</text>
</comment>
<dbReference type="PANTHER" id="PTHR22993:SF9">
    <property type="entry name" value="FORMAMIDOPYRIMIDINE-DNA GLYCOSYLASE"/>
    <property type="match status" value="1"/>
</dbReference>
<dbReference type="RefSeq" id="WP_025087087.1">
    <property type="nucleotide sequence ID" value="NZ_AZFT01000053.1"/>
</dbReference>
<evidence type="ECO:0000256" key="12">
    <source>
        <dbReference type="ARBA" id="ARBA00023268"/>
    </source>
</evidence>
<feature type="binding site" evidence="16">
    <location>
        <position position="111"/>
    </location>
    <ligand>
        <name>DNA</name>
        <dbReference type="ChEBI" id="CHEBI:16991"/>
    </ligand>
</feature>
<gene>
    <name evidence="16" type="primary">mutM</name>
    <name evidence="16" type="synonym">fpg</name>
    <name evidence="19" type="ORF">FC32_GL000883</name>
</gene>
<dbReference type="SUPFAM" id="SSF81624">
    <property type="entry name" value="N-terminal domain of MutM-like DNA repair proteins"/>
    <property type="match status" value="1"/>
</dbReference>
<comment type="cofactor">
    <cofactor evidence="16">
        <name>Zn(2+)</name>
        <dbReference type="ChEBI" id="CHEBI:29105"/>
    </cofactor>
    <text evidence="16">Binds 1 zinc ion per subunit.</text>
</comment>
<dbReference type="NCBIfam" id="NF002211">
    <property type="entry name" value="PRK01103.1"/>
    <property type="match status" value="1"/>
</dbReference>
<dbReference type="GO" id="GO:0008270">
    <property type="term" value="F:zinc ion binding"/>
    <property type="evidence" value="ECO:0007669"/>
    <property type="project" value="UniProtKB-UniRule"/>
</dbReference>
<dbReference type="GO" id="GO:0006284">
    <property type="term" value="P:base-excision repair"/>
    <property type="evidence" value="ECO:0007669"/>
    <property type="project" value="InterPro"/>
</dbReference>
<keyword evidence="13 16" id="KW-0326">Glycosidase</keyword>
<feature type="domain" description="FPG-type" evidence="17">
    <location>
        <begin position="239"/>
        <end position="273"/>
    </location>
</feature>
<dbReference type="SUPFAM" id="SSF57716">
    <property type="entry name" value="Glucocorticoid receptor-like (DNA-binding domain)"/>
    <property type="match status" value="1"/>
</dbReference>
<feature type="active site" description="Proton donor; for delta-elimination activity" evidence="16">
    <location>
        <position position="263"/>
    </location>
</feature>
<sequence>MPELPEVETVRRGLLKLVQGKTVKDVKVLYEKMILGDVAEFEKTLQGKTLETVDRRGKYLLLRFSEGWTVVSHLRMEGKFYVKPANEPLEKHTHVVFTFEDNKQLRYNDVRKFGRMQLLKTGTEDQLKSLQKLGPEPTAETFDVDVFYQQLQKKKKALKTALLDQTLVTGLGNIYVDEVLWQSKLHPLTPCSAVTFEQVKLLHDNIIEELARAIKAGGTTVRSYTDAFEKSGAFQFELDVYGRTGKPCPRCQTPIEKIVVGQRGTHYCPQCQQVKK</sequence>
<keyword evidence="12 16" id="KW-0511">Multifunctional enzyme</keyword>
<dbReference type="eggNOG" id="COG0266">
    <property type="taxonomic scope" value="Bacteria"/>
</dbReference>
<evidence type="ECO:0000256" key="1">
    <source>
        <dbReference type="ARBA" id="ARBA00001668"/>
    </source>
</evidence>
<proteinExistence type="inferred from homology"/>
<dbReference type="PROSITE" id="PS51066">
    <property type="entry name" value="ZF_FPG_2"/>
    <property type="match status" value="1"/>
</dbReference>
<comment type="function">
    <text evidence="16">Involved in base excision repair of DNA damaged by oxidation or by mutagenic agents. Acts as DNA glycosylase that recognizes and removes damaged bases. Has a preference for oxidized purines, such as 7,8-dihydro-8-oxoguanine (8-oxoG). Has AP (apurinic/apyrimidinic) lyase activity and introduces nicks in the DNA strand. Cleaves the DNA backbone by beta-delta elimination to generate a single-strand break at the site of the removed base with both 3'- and 5'-phosphates.</text>
</comment>
<dbReference type="InterPro" id="IPR015886">
    <property type="entry name" value="H2TH_FPG"/>
</dbReference>
<evidence type="ECO:0000256" key="3">
    <source>
        <dbReference type="ARBA" id="ARBA00011245"/>
    </source>
</evidence>
<feature type="binding site" evidence="16">
    <location>
        <position position="92"/>
    </location>
    <ligand>
        <name>DNA</name>
        <dbReference type="ChEBI" id="CHEBI:16991"/>
    </ligand>
</feature>
<dbReference type="GO" id="GO:0003684">
    <property type="term" value="F:damaged DNA binding"/>
    <property type="evidence" value="ECO:0007669"/>
    <property type="project" value="InterPro"/>
</dbReference>
<dbReference type="Pfam" id="PF01149">
    <property type="entry name" value="Fapy_DNA_glyco"/>
    <property type="match status" value="1"/>
</dbReference>
<accession>A0A0R1TR02</accession>